<dbReference type="InterPro" id="IPR000577">
    <property type="entry name" value="Carb_kinase_FGGY"/>
</dbReference>
<protein>
    <submittedName>
        <fullName evidence="6">FGGY-family carbohydrate kinase</fullName>
    </submittedName>
</protein>
<dbReference type="PIRSF" id="PIRSF000538">
    <property type="entry name" value="GlpK"/>
    <property type="match status" value="1"/>
</dbReference>
<dbReference type="InterPro" id="IPR018485">
    <property type="entry name" value="FGGY_C"/>
</dbReference>
<keyword evidence="3 6" id="KW-0418">Kinase</keyword>
<dbReference type="Gene3D" id="3.30.420.40">
    <property type="match status" value="2"/>
</dbReference>
<evidence type="ECO:0000313" key="6">
    <source>
        <dbReference type="EMBL" id="MBH9551560.1"/>
    </source>
</evidence>
<dbReference type="GO" id="GO:0016301">
    <property type="term" value="F:kinase activity"/>
    <property type="evidence" value="ECO:0007669"/>
    <property type="project" value="UniProtKB-KW"/>
</dbReference>
<dbReference type="InterPro" id="IPR043129">
    <property type="entry name" value="ATPase_NBD"/>
</dbReference>
<organism evidence="6 7">
    <name type="scientific">Inhella gelatinilytica</name>
    <dbReference type="NCBI Taxonomy" id="2795030"/>
    <lineage>
        <taxon>Bacteria</taxon>
        <taxon>Pseudomonadati</taxon>
        <taxon>Pseudomonadota</taxon>
        <taxon>Betaproteobacteria</taxon>
        <taxon>Burkholderiales</taxon>
        <taxon>Sphaerotilaceae</taxon>
        <taxon>Inhella</taxon>
    </lineage>
</organism>
<dbReference type="PANTHER" id="PTHR43095:SF5">
    <property type="entry name" value="XYLULOSE KINASE"/>
    <property type="match status" value="1"/>
</dbReference>
<dbReference type="PANTHER" id="PTHR43095">
    <property type="entry name" value="SUGAR KINASE"/>
    <property type="match status" value="1"/>
</dbReference>
<keyword evidence="7" id="KW-1185">Reference proteome</keyword>
<feature type="domain" description="Carbohydrate kinase FGGY N-terminal" evidence="4">
    <location>
        <begin position="5"/>
        <end position="252"/>
    </location>
</feature>
<dbReference type="InterPro" id="IPR018484">
    <property type="entry name" value="FGGY_N"/>
</dbReference>
<name>A0A931IRX1_9BURK</name>
<accession>A0A931IRX1</accession>
<dbReference type="EMBL" id="JAEDAL010000001">
    <property type="protein sequence ID" value="MBH9551560.1"/>
    <property type="molecule type" value="Genomic_DNA"/>
</dbReference>
<evidence type="ECO:0000313" key="7">
    <source>
        <dbReference type="Proteomes" id="UP000620139"/>
    </source>
</evidence>
<dbReference type="GO" id="GO:0005975">
    <property type="term" value="P:carbohydrate metabolic process"/>
    <property type="evidence" value="ECO:0007669"/>
    <property type="project" value="InterPro"/>
</dbReference>
<dbReference type="RefSeq" id="WP_198099168.1">
    <property type="nucleotide sequence ID" value="NZ_JAEDAL010000001.1"/>
</dbReference>
<dbReference type="Pfam" id="PF02782">
    <property type="entry name" value="FGGY_C"/>
    <property type="match status" value="1"/>
</dbReference>
<dbReference type="Pfam" id="PF00370">
    <property type="entry name" value="FGGY_N"/>
    <property type="match status" value="1"/>
</dbReference>
<evidence type="ECO:0000256" key="1">
    <source>
        <dbReference type="ARBA" id="ARBA00009156"/>
    </source>
</evidence>
<evidence type="ECO:0000256" key="3">
    <source>
        <dbReference type="ARBA" id="ARBA00022777"/>
    </source>
</evidence>
<evidence type="ECO:0000256" key="2">
    <source>
        <dbReference type="ARBA" id="ARBA00022679"/>
    </source>
</evidence>
<proteinExistence type="inferred from homology"/>
<feature type="domain" description="Carbohydrate kinase FGGY C-terminal" evidence="5">
    <location>
        <begin position="262"/>
        <end position="452"/>
    </location>
</feature>
<dbReference type="CDD" id="cd07779">
    <property type="entry name" value="ASKHA_NBD_FGGY_YgcE-like"/>
    <property type="match status" value="1"/>
</dbReference>
<dbReference type="Proteomes" id="UP000620139">
    <property type="component" value="Unassembled WGS sequence"/>
</dbReference>
<evidence type="ECO:0000259" key="5">
    <source>
        <dbReference type="Pfam" id="PF02782"/>
    </source>
</evidence>
<comment type="similarity">
    <text evidence="1">Belongs to the FGGY kinase family.</text>
</comment>
<gene>
    <name evidence="6" type="ORF">I7X43_01755</name>
</gene>
<dbReference type="InterPro" id="IPR050406">
    <property type="entry name" value="FGGY_Carb_Kinase"/>
</dbReference>
<reference evidence="6" key="1">
    <citation type="submission" date="2020-12" db="EMBL/GenBank/DDBJ databases">
        <title>The genome sequence of Inhella sp. 4Y17.</title>
        <authorList>
            <person name="Liu Y."/>
        </authorList>
    </citation>
    <scope>NUCLEOTIDE SEQUENCE</scope>
    <source>
        <strain evidence="6">4Y10</strain>
    </source>
</reference>
<evidence type="ECO:0000259" key="4">
    <source>
        <dbReference type="Pfam" id="PF00370"/>
    </source>
</evidence>
<comment type="caution">
    <text evidence="6">The sequence shown here is derived from an EMBL/GenBank/DDBJ whole genome shotgun (WGS) entry which is preliminary data.</text>
</comment>
<dbReference type="AlphaFoldDB" id="A0A931IRX1"/>
<keyword evidence="2" id="KW-0808">Transferase</keyword>
<sequence length="519" mass="56461">MKDLLLSIDLGTQSVRALLYDLRGDLIGRQQQVFTDYQREQPGWMSHDGEGFWRAAANCCQRLWAQEPAWRARVAGVGVTTQRGSIVPMAADGACLAPVLIWLDQRRASRLPTLSPLWRGAFALAGVAGTIAAFQREAEVNWWAQHATDVHRRAHKFMLVSGLLNQRLTGRFADSIGSQVAYLPFDYKRHAWAGAHDWKWQALAVRPDQLPDLLPVGSVMGTVTAAAAQVSGIPEGTPVLAAAADKACEILGSGALQPEVGALSYGTTATINMTSARYVEPTPFVPPYPAAVAGHYSAEVQITRGFWLVSWFKEQFGHPERVAAESLGVAPEQLFDELVAQVPPGSLGLTLQPTWSPGIRTPGPEAKGAIIGFGESHTRAHLYRAILEGLAYALREGRERLEKRSGVRFSELRVSGGGSQSDAAMQLTADVFNLPVARPHTHETSGLGAAMDVAVGLGLHADMPTAVAEMTRVARWFEPQPGAVQTYDQLYTQVYRPLYGKLRPLYQAIRQITGYPAPD</sequence>
<dbReference type="SUPFAM" id="SSF53067">
    <property type="entry name" value="Actin-like ATPase domain"/>
    <property type="match status" value="2"/>
</dbReference>